<feature type="region of interest" description="Disordered" evidence="3">
    <location>
        <begin position="1"/>
        <end position="23"/>
    </location>
</feature>
<dbReference type="Pfam" id="PF08009">
    <property type="entry name" value="CDP-OH_P_tran_2"/>
    <property type="match status" value="1"/>
</dbReference>
<evidence type="ECO:0000313" key="7">
    <source>
        <dbReference type="Proteomes" id="UP000264310"/>
    </source>
</evidence>
<gene>
    <name evidence="6" type="ORF">DYI37_18560</name>
</gene>
<dbReference type="Gene3D" id="1.20.120.1760">
    <property type="match status" value="1"/>
</dbReference>
<keyword evidence="7" id="KW-1185">Reference proteome</keyword>
<evidence type="ECO:0000256" key="4">
    <source>
        <dbReference type="SAM" id="Phobius"/>
    </source>
</evidence>
<dbReference type="Proteomes" id="UP000264310">
    <property type="component" value="Unassembled WGS sequence"/>
</dbReference>
<feature type="transmembrane region" description="Helical" evidence="4">
    <location>
        <begin position="31"/>
        <end position="52"/>
    </location>
</feature>
<keyword evidence="1 2" id="KW-0808">Transferase</keyword>
<feature type="compositionally biased region" description="Pro residues" evidence="3">
    <location>
        <begin position="1"/>
        <end position="12"/>
    </location>
</feature>
<dbReference type="OrthoDB" id="9777147at2"/>
<name>A0A371WY80_9HYPH</name>
<dbReference type="GO" id="GO:0016780">
    <property type="term" value="F:phosphotransferase activity, for other substituted phosphate groups"/>
    <property type="evidence" value="ECO:0007669"/>
    <property type="project" value="InterPro"/>
</dbReference>
<keyword evidence="4" id="KW-0812">Transmembrane</keyword>
<dbReference type="InterPro" id="IPR012616">
    <property type="entry name" value="CDP-OH_P_trans_C"/>
</dbReference>
<reference evidence="6 7" key="1">
    <citation type="submission" date="2018-08" db="EMBL/GenBank/DDBJ databases">
        <title>Fulvimarina sp. 85, whole genome shotgun sequence.</title>
        <authorList>
            <person name="Tuo L."/>
        </authorList>
    </citation>
    <scope>NUCLEOTIDE SEQUENCE [LARGE SCALE GENOMIC DNA]</scope>
    <source>
        <strain evidence="6 7">85</strain>
    </source>
</reference>
<feature type="transmembrane region" description="Helical" evidence="4">
    <location>
        <begin position="117"/>
        <end position="137"/>
    </location>
</feature>
<comment type="caution">
    <text evidence="6">The sequence shown here is derived from an EMBL/GenBank/DDBJ whole genome shotgun (WGS) entry which is preliminary data.</text>
</comment>
<feature type="transmembrane region" description="Helical" evidence="4">
    <location>
        <begin position="149"/>
        <end position="172"/>
    </location>
</feature>
<dbReference type="PROSITE" id="PS00379">
    <property type="entry name" value="CDP_ALCOHOL_P_TRANSF"/>
    <property type="match status" value="1"/>
</dbReference>
<dbReference type="GO" id="GO:0016020">
    <property type="term" value="C:membrane"/>
    <property type="evidence" value="ECO:0007669"/>
    <property type="project" value="InterPro"/>
</dbReference>
<dbReference type="AlphaFoldDB" id="A0A371WY80"/>
<evidence type="ECO:0000259" key="5">
    <source>
        <dbReference type="Pfam" id="PF08009"/>
    </source>
</evidence>
<evidence type="ECO:0000256" key="1">
    <source>
        <dbReference type="ARBA" id="ARBA00022679"/>
    </source>
</evidence>
<protein>
    <submittedName>
        <fullName evidence="6">Phosphatidylcholine/phosphatidylserine synthase</fullName>
    </submittedName>
</protein>
<evidence type="ECO:0000313" key="6">
    <source>
        <dbReference type="EMBL" id="RFC61931.1"/>
    </source>
</evidence>
<feature type="transmembrane region" description="Helical" evidence="4">
    <location>
        <begin position="216"/>
        <end position="233"/>
    </location>
</feature>
<keyword evidence="4" id="KW-0472">Membrane</keyword>
<sequence length="290" mass="31186">MSLPDLFPPFAPGEPDDDDGRSRRRIPFRQIVPNLVTILAICAGMTGVRLAFEGRYELAVGMILGAAVLDGIDGRIARFLKGQSRFGAEMDSLADIVNFGLAPGLILYSYILADAGAFGWICALLYTSGCALRLARFNTMLDDPNRPKWHGAFFVGVPAPAGAGLALLPMYVGFLGPDLGVPEFTAGVSAIYLVFVGLLMSSRIPTWSGKGAGLRIPRTYAIPVILALVLYIATLISFFWATLTVTALVYFCSIPLAWREFRKREARERAFSSRRGTGASPAGAGAEDEA</sequence>
<keyword evidence="4" id="KW-1133">Transmembrane helix</keyword>
<dbReference type="EMBL" id="QURL01000011">
    <property type="protein sequence ID" value="RFC61931.1"/>
    <property type="molecule type" value="Genomic_DNA"/>
</dbReference>
<feature type="transmembrane region" description="Helical" evidence="4">
    <location>
        <begin position="184"/>
        <end position="204"/>
    </location>
</feature>
<organism evidence="6 7">
    <name type="scientific">Fulvimarina endophytica</name>
    <dbReference type="NCBI Taxonomy" id="2293836"/>
    <lineage>
        <taxon>Bacteria</taxon>
        <taxon>Pseudomonadati</taxon>
        <taxon>Pseudomonadota</taxon>
        <taxon>Alphaproteobacteria</taxon>
        <taxon>Hyphomicrobiales</taxon>
        <taxon>Aurantimonadaceae</taxon>
        <taxon>Fulvimarina</taxon>
    </lineage>
</organism>
<comment type="similarity">
    <text evidence="2">Belongs to the CDP-alcohol phosphatidyltransferase class-I family.</text>
</comment>
<dbReference type="InterPro" id="IPR000462">
    <property type="entry name" value="CDP-OH_P_trans"/>
</dbReference>
<feature type="region of interest" description="Disordered" evidence="3">
    <location>
        <begin position="268"/>
        <end position="290"/>
    </location>
</feature>
<dbReference type="Pfam" id="PF01066">
    <property type="entry name" value="CDP-OH_P_transf"/>
    <property type="match status" value="1"/>
</dbReference>
<feature type="domain" description="CDP-alcohol phosphatidyltransferase C-terminal" evidence="5">
    <location>
        <begin position="220"/>
        <end position="255"/>
    </location>
</feature>
<accession>A0A371WY80</accession>
<evidence type="ECO:0000256" key="2">
    <source>
        <dbReference type="RuleBase" id="RU003750"/>
    </source>
</evidence>
<proteinExistence type="inferred from homology"/>
<dbReference type="InterPro" id="IPR043130">
    <property type="entry name" value="CDP-OH_PTrfase_TM_dom"/>
</dbReference>
<dbReference type="RefSeq" id="WP_116684772.1">
    <property type="nucleotide sequence ID" value="NZ_QURL01000011.1"/>
</dbReference>
<dbReference type="InterPro" id="IPR048254">
    <property type="entry name" value="CDP_ALCOHOL_P_TRANSF_CS"/>
</dbReference>
<dbReference type="GO" id="GO:0008654">
    <property type="term" value="P:phospholipid biosynthetic process"/>
    <property type="evidence" value="ECO:0007669"/>
    <property type="project" value="InterPro"/>
</dbReference>
<evidence type="ECO:0000256" key="3">
    <source>
        <dbReference type="SAM" id="MobiDB-lite"/>
    </source>
</evidence>